<feature type="compositionally biased region" description="Polar residues" evidence="7">
    <location>
        <begin position="133"/>
        <end position="151"/>
    </location>
</feature>
<name>A0A843TYK1_COLES</name>
<dbReference type="InterPro" id="IPR000169">
    <property type="entry name" value="Pept_cys_AS"/>
</dbReference>
<dbReference type="PROSITE" id="PS00139">
    <property type="entry name" value="THIOL_PROTEASE_CYS"/>
    <property type="match status" value="1"/>
</dbReference>
<evidence type="ECO:0000256" key="6">
    <source>
        <dbReference type="ARBA" id="ARBA00023157"/>
    </source>
</evidence>
<dbReference type="InterPro" id="IPR013201">
    <property type="entry name" value="Prot_inhib_I29"/>
</dbReference>
<keyword evidence="8" id="KW-1133">Transmembrane helix</keyword>
<dbReference type="InterPro" id="IPR025661">
    <property type="entry name" value="Pept_asp_AS"/>
</dbReference>
<keyword evidence="8" id="KW-0472">Membrane</keyword>
<dbReference type="SMART" id="SM00645">
    <property type="entry name" value="Pept_C1"/>
    <property type="match status" value="1"/>
</dbReference>
<gene>
    <name evidence="11" type="ORF">Taro_010311</name>
</gene>
<dbReference type="SUPFAM" id="SSF54001">
    <property type="entry name" value="Cysteine proteinases"/>
    <property type="match status" value="1"/>
</dbReference>
<keyword evidence="6" id="KW-1015">Disulfide bond</keyword>
<dbReference type="PRINTS" id="PR00705">
    <property type="entry name" value="PAPAIN"/>
</dbReference>
<evidence type="ECO:0000256" key="1">
    <source>
        <dbReference type="ARBA" id="ARBA00008455"/>
    </source>
</evidence>
<reference evidence="11" key="1">
    <citation type="submission" date="2017-07" db="EMBL/GenBank/DDBJ databases">
        <title>Taro Niue Genome Assembly and Annotation.</title>
        <authorList>
            <person name="Atibalentja N."/>
            <person name="Keating K."/>
            <person name="Fields C.J."/>
        </authorList>
    </citation>
    <scope>NUCLEOTIDE SEQUENCE</scope>
    <source>
        <strain evidence="11">Niue_2</strain>
        <tissue evidence="11">Leaf</tissue>
    </source>
</reference>
<dbReference type="PROSITE" id="PS00639">
    <property type="entry name" value="THIOL_PROTEASE_HIS"/>
    <property type="match status" value="1"/>
</dbReference>
<keyword evidence="3" id="KW-0732">Signal</keyword>
<proteinExistence type="inferred from homology"/>
<dbReference type="InterPro" id="IPR025660">
    <property type="entry name" value="Pept_his_AS"/>
</dbReference>
<dbReference type="Pfam" id="PF00112">
    <property type="entry name" value="Peptidase_C1"/>
    <property type="match status" value="1"/>
</dbReference>
<feature type="domain" description="Peptidase C1A papain C-terminal" evidence="9">
    <location>
        <begin position="155"/>
        <end position="370"/>
    </location>
</feature>
<keyword evidence="5" id="KW-0788">Thiol protease</keyword>
<dbReference type="PROSITE" id="PS00640">
    <property type="entry name" value="THIOL_PROTEASE_ASN"/>
    <property type="match status" value="1"/>
</dbReference>
<dbReference type="EMBL" id="NMUH01000371">
    <property type="protein sequence ID" value="MQL77892.1"/>
    <property type="molecule type" value="Genomic_DNA"/>
</dbReference>
<keyword evidence="4" id="KW-0378">Hydrolase</keyword>
<dbReference type="InterPro" id="IPR039417">
    <property type="entry name" value="Peptidase_C1A_papain-like"/>
</dbReference>
<evidence type="ECO:0000256" key="2">
    <source>
        <dbReference type="ARBA" id="ARBA00022670"/>
    </source>
</evidence>
<keyword evidence="12" id="KW-1185">Reference proteome</keyword>
<dbReference type="GO" id="GO:0006508">
    <property type="term" value="P:proteolysis"/>
    <property type="evidence" value="ECO:0007669"/>
    <property type="project" value="UniProtKB-KW"/>
</dbReference>
<dbReference type="OrthoDB" id="10253408at2759"/>
<dbReference type="InterPro" id="IPR013128">
    <property type="entry name" value="Peptidase_C1A"/>
</dbReference>
<protein>
    <submittedName>
        <fullName evidence="11">Uncharacterized protein</fullName>
    </submittedName>
</protein>
<evidence type="ECO:0000256" key="5">
    <source>
        <dbReference type="ARBA" id="ARBA00022807"/>
    </source>
</evidence>
<evidence type="ECO:0000256" key="3">
    <source>
        <dbReference type="ARBA" id="ARBA00022729"/>
    </source>
</evidence>
<evidence type="ECO:0000256" key="7">
    <source>
        <dbReference type="SAM" id="MobiDB-lite"/>
    </source>
</evidence>
<organism evidence="11 12">
    <name type="scientific">Colocasia esculenta</name>
    <name type="common">Wild taro</name>
    <name type="synonym">Arum esculentum</name>
    <dbReference type="NCBI Taxonomy" id="4460"/>
    <lineage>
        <taxon>Eukaryota</taxon>
        <taxon>Viridiplantae</taxon>
        <taxon>Streptophyta</taxon>
        <taxon>Embryophyta</taxon>
        <taxon>Tracheophyta</taxon>
        <taxon>Spermatophyta</taxon>
        <taxon>Magnoliopsida</taxon>
        <taxon>Liliopsida</taxon>
        <taxon>Araceae</taxon>
        <taxon>Aroideae</taxon>
        <taxon>Colocasieae</taxon>
        <taxon>Colocasia</taxon>
    </lineage>
</organism>
<dbReference type="CDD" id="cd02248">
    <property type="entry name" value="Peptidase_C1A"/>
    <property type="match status" value="1"/>
</dbReference>
<evidence type="ECO:0000313" key="11">
    <source>
        <dbReference type="EMBL" id="MQL77892.1"/>
    </source>
</evidence>
<dbReference type="Gene3D" id="3.90.70.10">
    <property type="entry name" value="Cysteine proteinases"/>
    <property type="match status" value="1"/>
</dbReference>
<feature type="domain" description="Cathepsin propeptide inhibitor" evidence="10">
    <location>
        <begin position="62"/>
        <end position="119"/>
    </location>
</feature>
<accession>A0A843TYK1</accession>
<evidence type="ECO:0000259" key="9">
    <source>
        <dbReference type="SMART" id="SM00645"/>
    </source>
</evidence>
<comment type="similarity">
    <text evidence="1">Belongs to the peptidase C1 family.</text>
</comment>
<evidence type="ECO:0000313" key="12">
    <source>
        <dbReference type="Proteomes" id="UP000652761"/>
    </source>
</evidence>
<keyword evidence="2" id="KW-0645">Protease</keyword>
<dbReference type="FunFam" id="3.90.70.10:FF:000067">
    <property type="entry name" value="Senescence-specific cysteine protease"/>
    <property type="match status" value="1"/>
</dbReference>
<evidence type="ECO:0000259" key="10">
    <source>
        <dbReference type="SMART" id="SM00848"/>
    </source>
</evidence>
<dbReference type="InterPro" id="IPR000668">
    <property type="entry name" value="Peptidase_C1A_C"/>
</dbReference>
<sequence length="371" mass="39330">MGVGRRSLVADGWALVVDHRGSVTFAMASFSLAWLSIVGAVFLLGIRAAANATLPLSMAVRHEQWMALHGHLYPSAAEKARRLQVFKNNVNFIESFNRAGEHSYTLGVNQFADMTDDEFAAAHRPCVLGGGPAQSSTVGSKTSLKNKNNTAVAPPPAEVDWRAKGAVTDVMGQGNCGSCWAFAAVAAVEGAVKLKKGKLIRLSVQELVDCDTGGRDQGCAGGIMDNAFQFIIRNKGLTTADSYPYRGNQGPCNATQKAHPAATIRGYGDVPRDQASLLRAVALQPVAIGIDNTGPTFRFYSRGVYTGPCGGIVHHAMTAVGYGATAGGRKYWVMKNSWGTSWGEGGYMRIERVDGGAGICGITYMASYPTT</sequence>
<dbReference type="Proteomes" id="UP000652761">
    <property type="component" value="Unassembled WGS sequence"/>
</dbReference>
<dbReference type="SMART" id="SM00848">
    <property type="entry name" value="Inhibitor_I29"/>
    <property type="match status" value="1"/>
</dbReference>
<keyword evidence="8" id="KW-0812">Transmembrane</keyword>
<dbReference type="GO" id="GO:0008234">
    <property type="term" value="F:cysteine-type peptidase activity"/>
    <property type="evidence" value="ECO:0007669"/>
    <property type="project" value="UniProtKB-KW"/>
</dbReference>
<feature type="transmembrane region" description="Helical" evidence="8">
    <location>
        <begin position="23"/>
        <end position="46"/>
    </location>
</feature>
<dbReference type="PANTHER" id="PTHR12411">
    <property type="entry name" value="CYSTEINE PROTEASE FAMILY C1-RELATED"/>
    <property type="match status" value="1"/>
</dbReference>
<dbReference type="InterPro" id="IPR038765">
    <property type="entry name" value="Papain-like_cys_pep_sf"/>
</dbReference>
<dbReference type="AlphaFoldDB" id="A0A843TYK1"/>
<evidence type="ECO:0000256" key="4">
    <source>
        <dbReference type="ARBA" id="ARBA00022801"/>
    </source>
</evidence>
<dbReference type="Pfam" id="PF08246">
    <property type="entry name" value="Inhibitor_I29"/>
    <property type="match status" value="1"/>
</dbReference>
<evidence type="ECO:0000256" key="8">
    <source>
        <dbReference type="SAM" id="Phobius"/>
    </source>
</evidence>
<comment type="caution">
    <text evidence="11">The sequence shown here is derived from an EMBL/GenBank/DDBJ whole genome shotgun (WGS) entry which is preliminary data.</text>
</comment>
<feature type="region of interest" description="Disordered" evidence="7">
    <location>
        <begin position="132"/>
        <end position="155"/>
    </location>
</feature>